<dbReference type="OrthoDB" id="10385334at2759"/>
<protein>
    <submittedName>
        <fullName evidence="1">Uncharacterized protein</fullName>
    </submittedName>
</protein>
<sequence>MSNWAANPQHQRQSLMTSALPHLLFTECHRYCVNNEFAAAETVEEKTCLNNCQQKTYAAFDLFMGVSERMEARKNFRAYVDVSRFTGMEVEHKHDTGNAIPHNHDGHIHPKGVEEFNKQVGKTYSEVQKKALQ</sequence>
<evidence type="ECO:0000313" key="1">
    <source>
        <dbReference type="EMBL" id="TNV83092.1"/>
    </source>
</evidence>
<proteinExistence type="predicted"/>
<gene>
    <name evidence="1" type="ORF">FGO68_gene11320</name>
</gene>
<comment type="caution">
    <text evidence="1">The sequence shown here is derived from an EMBL/GenBank/DDBJ whole genome shotgun (WGS) entry which is preliminary data.</text>
</comment>
<dbReference type="Gene3D" id="1.10.287.810">
    <property type="entry name" value="Mitochondrial import inner membrane translocase subunit tim13 like domains"/>
    <property type="match status" value="1"/>
</dbReference>
<keyword evidence="2" id="KW-1185">Reference proteome</keyword>
<dbReference type="Proteomes" id="UP000785679">
    <property type="component" value="Unassembled WGS sequence"/>
</dbReference>
<reference evidence="1" key="1">
    <citation type="submission" date="2019-06" db="EMBL/GenBank/DDBJ databases">
        <authorList>
            <person name="Zheng W."/>
        </authorList>
    </citation>
    <scope>NUCLEOTIDE SEQUENCE</scope>
    <source>
        <strain evidence="1">QDHG01</strain>
    </source>
</reference>
<dbReference type="AlphaFoldDB" id="A0A8J8NW65"/>
<organism evidence="1 2">
    <name type="scientific">Halteria grandinella</name>
    <dbReference type="NCBI Taxonomy" id="5974"/>
    <lineage>
        <taxon>Eukaryota</taxon>
        <taxon>Sar</taxon>
        <taxon>Alveolata</taxon>
        <taxon>Ciliophora</taxon>
        <taxon>Intramacronucleata</taxon>
        <taxon>Spirotrichea</taxon>
        <taxon>Stichotrichia</taxon>
        <taxon>Sporadotrichida</taxon>
        <taxon>Halteriidae</taxon>
        <taxon>Halteria</taxon>
    </lineage>
</organism>
<accession>A0A8J8NW65</accession>
<name>A0A8J8NW65_HALGN</name>
<dbReference type="SUPFAM" id="SSF144122">
    <property type="entry name" value="Tim10-like"/>
    <property type="match status" value="1"/>
</dbReference>
<dbReference type="InterPro" id="IPR035427">
    <property type="entry name" value="Tim10-like_dom_sf"/>
</dbReference>
<evidence type="ECO:0000313" key="2">
    <source>
        <dbReference type="Proteomes" id="UP000785679"/>
    </source>
</evidence>
<dbReference type="EMBL" id="RRYP01004184">
    <property type="protein sequence ID" value="TNV83092.1"/>
    <property type="molecule type" value="Genomic_DNA"/>
</dbReference>